<proteinExistence type="predicted"/>
<keyword evidence="2" id="KW-1185">Reference proteome</keyword>
<evidence type="ECO:0000313" key="2">
    <source>
        <dbReference type="Proteomes" id="UP000321083"/>
    </source>
</evidence>
<sequence>KNNAVGQLSLYFNTTGSNNTATGDSSLASNTTGSYNTKLKHWVWQNICQFK</sequence>
<comment type="caution">
    <text evidence="1">The sequence shown here is derived from an EMBL/GenBank/DDBJ whole genome shotgun (WGS) entry which is preliminary data.</text>
</comment>
<dbReference type="AlphaFoldDB" id="A0A5C6M3U1"/>
<name>A0A5C6M3U1_9PLAN</name>
<reference evidence="1 2" key="1">
    <citation type="submission" date="2019-08" db="EMBL/GenBank/DDBJ databases">
        <title>100 year-old enigma solved: identification of Planctomyces bekefii, the type genus and species of the phylum Planctomycetes.</title>
        <authorList>
            <person name="Svetlana D.N."/>
            <person name="Overmann J."/>
        </authorList>
    </citation>
    <scope>NUCLEOTIDE SEQUENCE [LARGE SCALE GENOMIC DNA]</scope>
    <source>
        <strain evidence="1">Phe10_nw2017</strain>
    </source>
</reference>
<accession>A0A5C6M3U1</accession>
<dbReference type="Proteomes" id="UP000321083">
    <property type="component" value="Unassembled WGS sequence"/>
</dbReference>
<protein>
    <submittedName>
        <fullName evidence="1">Uncharacterized protein</fullName>
    </submittedName>
</protein>
<dbReference type="EMBL" id="SRHE01000504">
    <property type="protein sequence ID" value="TWW08785.1"/>
    <property type="molecule type" value="Genomic_DNA"/>
</dbReference>
<organism evidence="1 2">
    <name type="scientific">Planctomyces bekefii</name>
    <dbReference type="NCBI Taxonomy" id="1653850"/>
    <lineage>
        <taxon>Bacteria</taxon>
        <taxon>Pseudomonadati</taxon>
        <taxon>Planctomycetota</taxon>
        <taxon>Planctomycetia</taxon>
        <taxon>Planctomycetales</taxon>
        <taxon>Planctomycetaceae</taxon>
        <taxon>Planctomyces</taxon>
    </lineage>
</organism>
<feature type="non-terminal residue" evidence="1">
    <location>
        <position position="1"/>
    </location>
</feature>
<evidence type="ECO:0000313" key="1">
    <source>
        <dbReference type="EMBL" id="TWW08785.1"/>
    </source>
</evidence>
<reference evidence="1 2" key="2">
    <citation type="submission" date="2019-08" db="EMBL/GenBank/DDBJ databases">
        <authorList>
            <person name="Henke P."/>
        </authorList>
    </citation>
    <scope>NUCLEOTIDE SEQUENCE [LARGE SCALE GENOMIC DNA]</scope>
    <source>
        <strain evidence="1">Phe10_nw2017</strain>
    </source>
</reference>
<gene>
    <name evidence="1" type="ORF">E3A20_20840</name>
</gene>